<dbReference type="AlphaFoldDB" id="A0A8J5KEJ7"/>
<accession>A0A8J5KEJ7</accession>
<feature type="region of interest" description="Disordered" evidence="1">
    <location>
        <begin position="151"/>
        <end position="186"/>
    </location>
</feature>
<protein>
    <submittedName>
        <fullName evidence="2">Uncharacterized protein</fullName>
    </submittedName>
</protein>
<dbReference type="InterPro" id="IPR013761">
    <property type="entry name" value="SAM/pointed_sf"/>
</dbReference>
<sequence length="238" mass="26811">MNPISWLELQSTMNSENTSLRKFKDINAFCLAYMSPVGGLEGAGAVGGGSDPGLVPRETSQPIVHWSGEGCQTWASDVLQRRGLHSSNVDLWHLSLVSGSQLLMYTKKDFCDLAGAMPRPHLPRPHSPTTLPQGHTPQYYHDSCECNNANEGTNNILPEESSYPDSGLESVSNQQRDYEPVYSDPHSMNFQEMSLEEQQQYWEVEGEAYYQREEGQEYYQREEEEEEEGGPERSVVVN</sequence>
<evidence type="ECO:0000313" key="3">
    <source>
        <dbReference type="Proteomes" id="UP000747542"/>
    </source>
</evidence>
<reference evidence="2" key="1">
    <citation type="journal article" date="2021" name="Sci. Adv.">
        <title>The American lobster genome reveals insights on longevity, neural, and immune adaptations.</title>
        <authorList>
            <person name="Polinski J.M."/>
            <person name="Zimin A.V."/>
            <person name="Clark K.F."/>
            <person name="Kohn A.B."/>
            <person name="Sadowski N."/>
            <person name="Timp W."/>
            <person name="Ptitsyn A."/>
            <person name="Khanna P."/>
            <person name="Romanova D.Y."/>
            <person name="Williams P."/>
            <person name="Greenwood S.J."/>
            <person name="Moroz L.L."/>
            <person name="Walt D.R."/>
            <person name="Bodnar A.G."/>
        </authorList>
    </citation>
    <scope>NUCLEOTIDE SEQUENCE</scope>
    <source>
        <strain evidence="2">GMGI-L3</strain>
    </source>
</reference>
<feature type="region of interest" description="Disordered" evidence="1">
    <location>
        <begin position="213"/>
        <end position="238"/>
    </location>
</feature>
<dbReference type="SUPFAM" id="SSF47769">
    <property type="entry name" value="SAM/Pointed domain"/>
    <property type="match status" value="1"/>
</dbReference>
<dbReference type="Proteomes" id="UP000747542">
    <property type="component" value="Unassembled WGS sequence"/>
</dbReference>
<organism evidence="2 3">
    <name type="scientific">Homarus americanus</name>
    <name type="common">American lobster</name>
    <dbReference type="NCBI Taxonomy" id="6706"/>
    <lineage>
        <taxon>Eukaryota</taxon>
        <taxon>Metazoa</taxon>
        <taxon>Ecdysozoa</taxon>
        <taxon>Arthropoda</taxon>
        <taxon>Crustacea</taxon>
        <taxon>Multicrustacea</taxon>
        <taxon>Malacostraca</taxon>
        <taxon>Eumalacostraca</taxon>
        <taxon>Eucarida</taxon>
        <taxon>Decapoda</taxon>
        <taxon>Pleocyemata</taxon>
        <taxon>Astacidea</taxon>
        <taxon>Nephropoidea</taxon>
        <taxon>Nephropidae</taxon>
        <taxon>Homarus</taxon>
    </lineage>
</organism>
<name>A0A8J5KEJ7_HOMAM</name>
<proteinExistence type="predicted"/>
<dbReference type="EMBL" id="JAHLQT010015240">
    <property type="protein sequence ID" value="KAG7169840.1"/>
    <property type="molecule type" value="Genomic_DNA"/>
</dbReference>
<evidence type="ECO:0000256" key="1">
    <source>
        <dbReference type="SAM" id="MobiDB-lite"/>
    </source>
</evidence>
<evidence type="ECO:0000313" key="2">
    <source>
        <dbReference type="EMBL" id="KAG7169840.1"/>
    </source>
</evidence>
<comment type="caution">
    <text evidence="2">The sequence shown here is derived from an EMBL/GenBank/DDBJ whole genome shotgun (WGS) entry which is preliminary data.</text>
</comment>
<gene>
    <name evidence="2" type="ORF">Hamer_G025003</name>
</gene>
<keyword evidence="3" id="KW-1185">Reference proteome</keyword>